<reference evidence="1 2" key="1">
    <citation type="submission" date="2020-02" db="EMBL/GenBank/DDBJ databases">
        <title>Genome sequence of the type strain CGMCC 1.15528 of Mesorhizobium zhangyense.</title>
        <authorList>
            <person name="Gao J."/>
            <person name="Sun J."/>
        </authorList>
    </citation>
    <scope>NUCLEOTIDE SEQUENCE [LARGE SCALE GENOMIC DNA]</scope>
    <source>
        <strain evidence="1 2">CGMCC 1.15528</strain>
    </source>
</reference>
<dbReference type="Proteomes" id="UP000481252">
    <property type="component" value="Unassembled WGS sequence"/>
</dbReference>
<dbReference type="RefSeq" id="WP_165114765.1">
    <property type="nucleotide sequence ID" value="NZ_JAAKZG010000002.1"/>
</dbReference>
<dbReference type="EMBL" id="JAAKZG010000002">
    <property type="protein sequence ID" value="NGN40271.1"/>
    <property type="molecule type" value="Genomic_DNA"/>
</dbReference>
<organism evidence="1 2">
    <name type="scientific">Mesorhizobium zhangyense</name>
    <dbReference type="NCBI Taxonomy" id="1776730"/>
    <lineage>
        <taxon>Bacteria</taxon>
        <taxon>Pseudomonadati</taxon>
        <taxon>Pseudomonadota</taxon>
        <taxon>Alphaproteobacteria</taxon>
        <taxon>Hyphomicrobiales</taxon>
        <taxon>Phyllobacteriaceae</taxon>
        <taxon>Mesorhizobium</taxon>
    </lineage>
</organism>
<accession>A0A7C9VAN7</accession>
<evidence type="ECO:0000313" key="2">
    <source>
        <dbReference type="Proteomes" id="UP000481252"/>
    </source>
</evidence>
<sequence>MQMTPAPTDTGNSTPIPTSNRRSEAIAHLCDAVVGLTSSIRSIACGAPTDTWHFKEMFQTTEDALKAFAQMPNGWQEDTMGIGDDEGGMVLSLSHVAEQSAMAAQRLSAGGEITDRAVFVNYLAAEGKLGEMMRLIRKDRYVPLVKQLWGPKGDREDEEATAN</sequence>
<gene>
    <name evidence="1" type="ORF">G6N74_04280</name>
</gene>
<evidence type="ECO:0000313" key="1">
    <source>
        <dbReference type="EMBL" id="NGN40271.1"/>
    </source>
</evidence>
<protein>
    <submittedName>
        <fullName evidence="1">Uncharacterized protein</fullName>
    </submittedName>
</protein>
<keyword evidence="2" id="KW-1185">Reference proteome</keyword>
<name>A0A7C9VAN7_9HYPH</name>
<proteinExistence type="predicted"/>
<comment type="caution">
    <text evidence="1">The sequence shown here is derived from an EMBL/GenBank/DDBJ whole genome shotgun (WGS) entry which is preliminary data.</text>
</comment>
<dbReference type="AlphaFoldDB" id="A0A7C9VAN7"/>